<name>A0A9X0DBW5_9CNID</name>
<comment type="pathway">
    <text evidence="2 10">Protein modification; protein glycosylation.</text>
</comment>
<dbReference type="GO" id="GO:0005789">
    <property type="term" value="C:endoplasmic reticulum membrane"/>
    <property type="evidence" value="ECO:0007669"/>
    <property type="project" value="UniProtKB-SubCell"/>
</dbReference>
<keyword evidence="9" id="KW-0472">Membrane</keyword>
<keyword evidence="7 10" id="KW-0256">Endoplasmic reticulum</keyword>
<proteinExistence type="inferred from homology"/>
<dbReference type="OrthoDB" id="1689333at2759"/>
<dbReference type="EC" id="2.4.1.-" evidence="10"/>
<keyword evidence="8" id="KW-1133">Transmembrane helix</keyword>
<dbReference type="PANTHER" id="PTHR12413:SF2">
    <property type="entry name" value="DOLICHYL PYROPHOSPHATE GLC1MAN9GLCNAC2 ALPHA-1,3-GLUCOSYLTRANSFERASE-RELATED"/>
    <property type="match status" value="1"/>
</dbReference>
<evidence type="ECO:0000256" key="1">
    <source>
        <dbReference type="ARBA" id="ARBA00004477"/>
    </source>
</evidence>
<dbReference type="GO" id="GO:0006487">
    <property type="term" value="P:protein N-linked glycosylation"/>
    <property type="evidence" value="ECO:0007669"/>
    <property type="project" value="TreeGrafter"/>
</dbReference>
<evidence type="ECO:0000313" key="12">
    <source>
        <dbReference type="Proteomes" id="UP001163046"/>
    </source>
</evidence>
<dbReference type="PANTHER" id="PTHR12413">
    <property type="entry name" value="DOLICHYL GLYCOSYLTRANSFERASE"/>
    <property type="match status" value="1"/>
</dbReference>
<evidence type="ECO:0000256" key="4">
    <source>
        <dbReference type="ARBA" id="ARBA00022676"/>
    </source>
</evidence>
<dbReference type="Proteomes" id="UP001163046">
    <property type="component" value="Unassembled WGS sequence"/>
</dbReference>
<evidence type="ECO:0000256" key="3">
    <source>
        <dbReference type="ARBA" id="ARBA00008715"/>
    </source>
</evidence>
<evidence type="ECO:0000256" key="9">
    <source>
        <dbReference type="ARBA" id="ARBA00023136"/>
    </source>
</evidence>
<keyword evidence="5 10" id="KW-0808">Transferase</keyword>
<organism evidence="11 12">
    <name type="scientific">Desmophyllum pertusum</name>
    <dbReference type="NCBI Taxonomy" id="174260"/>
    <lineage>
        <taxon>Eukaryota</taxon>
        <taxon>Metazoa</taxon>
        <taxon>Cnidaria</taxon>
        <taxon>Anthozoa</taxon>
        <taxon>Hexacorallia</taxon>
        <taxon>Scleractinia</taxon>
        <taxon>Caryophylliina</taxon>
        <taxon>Caryophylliidae</taxon>
        <taxon>Desmophyllum</taxon>
    </lineage>
</organism>
<evidence type="ECO:0000256" key="6">
    <source>
        <dbReference type="ARBA" id="ARBA00022692"/>
    </source>
</evidence>
<reference evidence="11" key="1">
    <citation type="submission" date="2023-01" db="EMBL/GenBank/DDBJ databases">
        <title>Genome assembly of the deep-sea coral Lophelia pertusa.</title>
        <authorList>
            <person name="Herrera S."/>
            <person name="Cordes E."/>
        </authorList>
    </citation>
    <scope>NUCLEOTIDE SEQUENCE</scope>
    <source>
        <strain evidence="11">USNM1676648</strain>
        <tissue evidence="11">Polyp</tissue>
    </source>
</reference>
<protein>
    <recommendedName>
        <fullName evidence="10">Alpha-1,3-glucosyltransferase</fullName>
        <ecNumber evidence="10">2.4.1.-</ecNumber>
    </recommendedName>
</protein>
<accession>A0A9X0DBW5</accession>
<dbReference type="EMBL" id="MU825399">
    <property type="protein sequence ID" value="KAJ7393088.1"/>
    <property type="molecule type" value="Genomic_DNA"/>
</dbReference>
<evidence type="ECO:0000256" key="8">
    <source>
        <dbReference type="ARBA" id="ARBA00022989"/>
    </source>
</evidence>
<gene>
    <name evidence="11" type="ORF">OS493_008386</name>
</gene>
<evidence type="ECO:0000256" key="2">
    <source>
        <dbReference type="ARBA" id="ARBA00004922"/>
    </source>
</evidence>
<evidence type="ECO:0000256" key="5">
    <source>
        <dbReference type="ARBA" id="ARBA00022679"/>
    </source>
</evidence>
<evidence type="ECO:0000256" key="7">
    <source>
        <dbReference type="ARBA" id="ARBA00022824"/>
    </source>
</evidence>
<keyword evidence="6" id="KW-0812">Transmembrane</keyword>
<sequence length="132" mass="15153">MLIGTHYGLSNLHSSDFEVHRNWLAITNRLPLSKWYYENTSEWTLDYPPLFAWFEYLLSQVAAVVDPKMVVIRKSEYASISTVLFQRGSVIFTDLVLAYAIKEYCGCLAKRCSVSARNCLILAMLVIFNLDC</sequence>
<dbReference type="InterPro" id="IPR004856">
    <property type="entry name" value="Glyco_trans_ALG6/ALG8"/>
</dbReference>
<evidence type="ECO:0000256" key="10">
    <source>
        <dbReference type="RuleBase" id="RU363110"/>
    </source>
</evidence>
<comment type="subcellular location">
    <subcellularLocation>
        <location evidence="1 10">Endoplasmic reticulum membrane</location>
        <topology evidence="1 10">Multi-pass membrane protein</topology>
    </subcellularLocation>
</comment>
<dbReference type="AlphaFoldDB" id="A0A9X0DBW5"/>
<comment type="similarity">
    <text evidence="3 10">Belongs to the ALG6/ALG8 glucosyltransferase family.</text>
</comment>
<evidence type="ECO:0000313" key="11">
    <source>
        <dbReference type="EMBL" id="KAJ7393088.1"/>
    </source>
</evidence>
<dbReference type="GO" id="GO:0042283">
    <property type="term" value="F:dolichyl pyrophosphate Glc1Man9GlcNAc2 alpha-1,3-glucosyltransferase activity"/>
    <property type="evidence" value="ECO:0007669"/>
    <property type="project" value="TreeGrafter"/>
</dbReference>
<comment type="caution">
    <text evidence="11">The sequence shown here is derived from an EMBL/GenBank/DDBJ whole genome shotgun (WGS) entry which is preliminary data.</text>
</comment>
<dbReference type="Pfam" id="PF03155">
    <property type="entry name" value="Alg6_Alg8"/>
    <property type="match status" value="1"/>
</dbReference>
<keyword evidence="12" id="KW-1185">Reference proteome</keyword>
<keyword evidence="4 10" id="KW-0328">Glycosyltransferase</keyword>